<dbReference type="EMBL" id="JBHUDM010000002">
    <property type="protein sequence ID" value="MFD1641780.1"/>
    <property type="molecule type" value="Genomic_DNA"/>
</dbReference>
<feature type="domain" description="DUF8112" evidence="2">
    <location>
        <begin position="12"/>
        <end position="116"/>
    </location>
</feature>
<dbReference type="Proteomes" id="UP001597052">
    <property type="component" value="Unassembled WGS sequence"/>
</dbReference>
<proteinExistence type="predicted"/>
<sequence length="262" mass="26669">MEESTSKVEDSTDGQLIEDICQIKWIALGEGAVVCQVCGSSLSDGSAVTVFVYRPAGQPTFEVGHVICGENDHDLPTYFTLGVRELIVDGHIGRCVDVASDASWPILLEPSVRAVSLMSSTSGRIAPESSTDSSGEVSWVYGDALLDRATDVEPDGVPGDGSPPTDHDGTVIADDTTDVTPPGAGDEMVNADDDSDGAAPPADTECSPGSRDDTVPADADSPPAAGTGPAGSDSAVPADADGPPTNDSTVETDETNGEGGEC</sequence>
<dbReference type="Pfam" id="PF26417">
    <property type="entry name" value="DUF8112"/>
    <property type="match status" value="1"/>
</dbReference>
<dbReference type="AlphaFoldDB" id="A0ABD6D8Y6"/>
<reference evidence="3 4" key="1">
    <citation type="journal article" date="2019" name="Int. J. Syst. Evol. Microbiol.">
        <title>The Global Catalogue of Microorganisms (GCM) 10K type strain sequencing project: providing services to taxonomists for standard genome sequencing and annotation.</title>
        <authorList>
            <consortium name="The Broad Institute Genomics Platform"/>
            <consortium name="The Broad Institute Genome Sequencing Center for Infectious Disease"/>
            <person name="Wu L."/>
            <person name="Ma J."/>
        </authorList>
    </citation>
    <scope>NUCLEOTIDE SEQUENCE [LARGE SCALE GENOMIC DNA]</scope>
    <source>
        <strain evidence="3 4">CGMCC 1.10593</strain>
    </source>
</reference>
<feature type="region of interest" description="Disordered" evidence="1">
    <location>
        <begin position="150"/>
        <end position="262"/>
    </location>
</feature>
<dbReference type="InterPro" id="IPR058425">
    <property type="entry name" value="DUF8112"/>
</dbReference>
<evidence type="ECO:0000313" key="3">
    <source>
        <dbReference type="EMBL" id="MFD1641780.1"/>
    </source>
</evidence>
<protein>
    <recommendedName>
        <fullName evidence="2">DUF8112 domain-containing protein</fullName>
    </recommendedName>
</protein>
<evidence type="ECO:0000256" key="1">
    <source>
        <dbReference type="SAM" id="MobiDB-lite"/>
    </source>
</evidence>
<evidence type="ECO:0000259" key="2">
    <source>
        <dbReference type="Pfam" id="PF26417"/>
    </source>
</evidence>
<accession>A0ABD6D8Y6</accession>
<keyword evidence="4" id="KW-1185">Reference proteome</keyword>
<organism evidence="3 4">
    <name type="scientific">Halohasta litorea</name>
    <dbReference type="NCBI Taxonomy" id="869891"/>
    <lineage>
        <taxon>Archaea</taxon>
        <taxon>Methanobacteriati</taxon>
        <taxon>Methanobacteriota</taxon>
        <taxon>Stenosarchaea group</taxon>
        <taxon>Halobacteria</taxon>
        <taxon>Halobacteriales</taxon>
        <taxon>Haloferacaceae</taxon>
        <taxon>Halohasta</taxon>
    </lineage>
</organism>
<gene>
    <name evidence="3" type="ORF">ACFSBW_07820</name>
</gene>
<name>A0ABD6D8Y6_9EURY</name>
<comment type="caution">
    <text evidence="3">The sequence shown here is derived from an EMBL/GenBank/DDBJ whole genome shotgun (WGS) entry which is preliminary data.</text>
</comment>
<dbReference type="RefSeq" id="WP_256395838.1">
    <property type="nucleotide sequence ID" value="NZ_JANHDJ010000002.1"/>
</dbReference>
<feature type="compositionally biased region" description="Acidic residues" evidence="1">
    <location>
        <begin position="250"/>
        <end position="262"/>
    </location>
</feature>
<evidence type="ECO:0000313" key="4">
    <source>
        <dbReference type="Proteomes" id="UP001597052"/>
    </source>
</evidence>